<protein>
    <recommendedName>
        <fullName evidence="6">ATPase</fullName>
    </recommendedName>
</protein>
<evidence type="ECO:0000313" key="4">
    <source>
        <dbReference type="EMBL" id="KAJ8906583.1"/>
    </source>
</evidence>
<gene>
    <name evidence="4" type="ORF">NDN08_003076</name>
</gene>
<keyword evidence="5" id="KW-1185">Reference proteome</keyword>
<evidence type="ECO:0000259" key="3">
    <source>
        <dbReference type="Pfam" id="PF21117"/>
    </source>
</evidence>
<dbReference type="Pfam" id="PF20446">
    <property type="entry name" value="ABC_N"/>
    <property type="match status" value="1"/>
</dbReference>
<organism evidence="4 5">
    <name type="scientific">Rhodosorus marinus</name>
    <dbReference type="NCBI Taxonomy" id="101924"/>
    <lineage>
        <taxon>Eukaryota</taxon>
        <taxon>Rhodophyta</taxon>
        <taxon>Stylonematophyceae</taxon>
        <taxon>Stylonematales</taxon>
        <taxon>Stylonemataceae</taxon>
        <taxon>Rhodosorus</taxon>
    </lineage>
</organism>
<dbReference type="Pfam" id="PF09818">
    <property type="entry name" value="ABC_ATPase"/>
    <property type="match status" value="1"/>
</dbReference>
<dbReference type="PANTHER" id="PTHR38149">
    <property type="entry name" value="ATPASE"/>
    <property type="match status" value="1"/>
</dbReference>
<comment type="caution">
    <text evidence="4">The sequence shown here is derived from an EMBL/GenBank/DDBJ whole genome shotgun (WGS) entry which is preliminary data.</text>
</comment>
<evidence type="ECO:0000313" key="5">
    <source>
        <dbReference type="Proteomes" id="UP001157974"/>
    </source>
</evidence>
<name>A0AAV8UY76_9RHOD</name>
<feature type="domain" description="MRB1590-like C-terminal" evidence="3">
    <location>
        <begin position="455"/>
        <end position="554"/>
    </location>
</feature>
<dbReference type="InterPro" id="IPR046834">
    <property type="entry name" value="ABC_ATPase_C"/>
</dbReference>
<accession>A0AAV8UY76</accession>
<evidence type="ECO:0008006" key="6">
    <source>
        <dbReference type="Google" id="ProtNLM"/>
    </source>
</evidence>
<evidence type="ECO:0000259" key="2">
    <source>
        <dbReference type="Pfam" id="PF20446"/>
    </source>
</evidence>
<feature type="domain" description="ATPase of the ABC class C-terminal" evidence="1">
    <location>
        <begin position="152"/>
        <end position="423"/>
    </location>
</feature>
<dbReference type="AlphaFoldDB" id="A0AAV8UY76"/>
<evidence type="ECO:0000259" key="1">
    <source>
        <dbReference type="Pfam" id="PF09818"/>
    </source>
</evidence>
<sequence>MGTWEYKDFSLIVDYVQSDPFAPPSRCRVRVPASQAGFPADLTSSKIRTVGFCDYLSRMFWRETNDAGADAAPESQGWHGSKGGAIMMEKPGQHVLERTSVLISKGFIEARFTITLPARGRSIEGLRAAAIFGDELPPIVANSLYARSLNLDHLREHVISVEDQEHLRRVSLNKLGLVAFVANGAVLPRKSGIDDAPMDKAKAILFETPPSLAAEVKLPSGRTLTGMGIPKGIALIVGGGFHGKSTLLEALEVGVYNHVPGDGREFVATDLTGVKIRAEDGRSVTSVDISPFINNLPFQKSTKSFSTPDASGSTSQAANIIEAVQAGTKCLLVDEDTCATNFMIRDARMQELVAPDKEPITPFISRIRTMYEHMGISTILVIGGAGDYFDVADHVIMMDCYKPHDVTARAKEISKESPGNKIRRDGSDKALFDGLSFRYPKSQSVLGIQSQSKGRVSARTMERIEFGGIDIELDGVAQVIEKTQTRAIGDAMVYAANRYMNDNLTVKEVLDRVDLDIEDEGLDCISIMGPVGTLGRPRPLEIAAALNRLRGVAFKIR</sequence>
<feature type="domain" description="ATPase of the ABC class N-terminal" evidence="2">
    <location>
        <begin position="2"/>
        <end position="146"/>
    </location>
</feature>
<reference evidence="4 5" key="1">
    <citation type="journal article" date="2023" name="Nat. Commun.">
        <title>Origin of minicircular mitochondrial genomes in red algae.</title>
        <authorList>
            <person name="Lee Y."/>
            <person name="Cho C.H."/>
            <person name="Lee Y.M."/>
            <person name="Park S.I."/>
            <person name="Yang J.H."/>
            <person name="West J.A."/>
            <person name="Bhattacharya D."/>
            <person name="Yoon H.S."/>
        </authorList>
    </citation>
    <scope>NUCLEOTIDE SEQUENCE [LARGE SCALE GENOMIC DNA]</scope>
    <source>
        <strain evidence="4 5">CCMP1338</strain>
        <tissue evidence="4">Whole cell</tissue>
    </source>
</reference>
<dbReference type="InterPro" id="IPR049069">
    <property type="entry name" value="MRB1590-like_C"/>
</dbReference>
<dbReference type="InterPro" id="IPR046833">
    <property type="entry name" value="ABC_N"/>
</dbReference>
<dbReference type="Pfam" id="PF21117">
    <property type="entry name" value="MRB1590_C"/>
    <property type="match status" value="1"/>
</dbReference>
<dbReference type="PANTHER" id="PTHR38149:SF1">
    <property type="entry name" value="ATPASE"/>
    <property type="match status" value="1"/>
</dbReference>
<dbReference type="EMBL" id="JAMWBK010000003">
    <property type="protein sequence ID" value="KAJ8906583.1"/>
    <property type="molecule type" value="Genomic_DNA"/>
</dbReference>
<proteinExistence type="predicted"/>
<dbReference type="Proteomes" id="UP001157974">
    <property type="component" value="Unassembled WGS sequence"/>
</dbReference>
<dbReference type="InterPro" id="IPR019195">
    <property type="entry name" value="ABC_ATPase_put"/>
</dbReference>